<feature type="domain" description="Xylanolytic transcriptional activator regulatory" evidence="2">
    <location>
        <begin position="137"/>
        <end position="212"/>
    </location>
</feature>
<reference evidence="3 4" key="1">
    <citation type="journal article" date="2020" name="BMC Genomics">
        <title>Correction to: Identification and distribution of gene clusters required for synthesis of sphingolipid metabolism inhibitors in diverse species of the filamentous fungus Fusarium.</title>
        <authorList>
            <person name="Kim H.S."/>
            <person name="Lohmar J.M."/>
            <person name="Busman M."/>
            <person name="Brown D.W."/>
            <person name="Naumann T.A."/>
            <person name="Divon H.H."/>
            <person name="Lysoe E."/>
            <person name="Uhlig S."/>
            <person name="Proctor R.H."/>
        </authorList>
    </citation>
    <scope>NUCLEOTIDE SEQUENCE [LARGE SCALE GENOMIC DNA]</scope>
    <source>
        <strain evidence="3 4">NRRL 25214</strain>
    </source>
</reference>
<keyword evidence="4" id="KW-1185">Reference proteome</keyword>
<protein>
    <recommendedName>
        <fullName evidence="2">Xylanolytic transcriptional activator regulatory domain-containing protein</fullName>
    </recommendedName>
</protein>
<dbReference type="AlphaFoldDB" id="A0A8H4YHV5"/>
<dbReference type="Pfam" id="PF04082">
    <property type="entry name" value="Fungal_trans"/>
    <property type="match status" value="1"/>
</dbReference>
<dbReference type="InterPro" id="IPR050987">
    <property type="entry name" value="AtrR-like"/>
</dbReference>
<dbReference type="EMBL" id="JABEVY010000705">
    <property type="protein sequence ID" value="KAF5228143.1"/>
    <property type="molecule type" value="Genomic_DNA"/>
</dbReference>
<evidence type="ECO:0000313" key="3">
    <source>
        <dbReference type="EMBL" id="KAF5228143.1"/>
    </source>
</evidence>
<comment type="caution">
    <text evidence="3">The sequence shown here is derived from an EMBL/GenBank/DDBJ whole genome shotgun (WGS) entry which is preliminary data.</text>
</comment>
<organism evidence="3 4">
    <name type="scientific">Fusarium anthophilum</name>
    <dbReference type="NCBI Taxonomy" id="48485"/>
    <lineage>
        <taxon>Eukaryota</taxon>
        <taxon>Fungi</taxon>
        <taxon>Dikarya</taxon>
        <taxon>Ascomycota</taxon>
        <taxon>Pezizomycotina</taxon>
        <taxon>Sordariomycetes</taxon>
        <taxon>Hypocreomycetidae</taxon>
        <taxon>Hypocreales</taxon>
        <taxon>Nectriaceae</taxon>
        <taxon>Fusarium</taxon>
        <taxon>Fusarium fujikuroi species complex</taxon>
    </lineage>
</organism>
<dbReference type="CDD" id="cd12148">
    <property type="entry name" value="fungal_TF_MHR"/>
    <property type="match status" value="1"/>
</dbReference>
<evidence type="ECO:0000259" key="2">
    <source>
        <dbReference type="SMART" id="SM00906"/>
    </source>
</evidence>
<name>A0A8H4YHV5_9HYPO</name>
<dbReference type="GO" id="GO:0003677">
    <property type="term" value="F:DNA binding"/>
    <property type="evidence" value="ECO:0007669"/>
    <property type="project" value="InterPro"/>
</dbReference>
<gene>
    <name evidence="3" type="ORF">FANTH_14582</name>
</gene>
<dbReference type="InterPro" id="IPR007219">
    <property type="entry name" value="XnlR_reg_dom"/>
</dbReference>
<dbReference type="GO" id="GO:0003700">
    <property type="term" value="F:DNA-binding transcription factor activity"/>
    <property type="evidence" value="ECO:0007669"/>
    <property type="project" value="InterPro"/>
</dbReference>
<dbReference type="GO" id="GO:0006351">
    <property type="term" value="P:DNA-templated transcription"/>
    <property type="evidence" value="ECO:0007669"/>
    <property type="project" value="InterPro"/>
</dbReference>
<dbReference type="PANTHER" id="PTHR46910">
    <property type="entry name" value="TRANSCRIPTION FACTOR PDR1"/>
    <property type="match status" value="1"/>
</dbReference>
<accession>A0A8H4YHV5</accession>
<proteinExistence type="predicted"/>
<sequence>MDPLWELKREDAILMVDKWFDFVGSLYPVVRRDATMTTLERVYACLEPIKYTPCLQGRSATAAAATLFNNDTDKLKIVIAIGRTLDTGGKDDQAQRLFQSTTGSVEDLLWNSNGISGIQLLVLAALYHYHLDEEVRTGRIIGFAARLSLEMGLHRRLTIDKTFPNTSDRLIALEAFCSVYMLERRTGLGQGIPYTIQDSYIDPALFTMDDANPMLRHLLKWTRLAGKTWQVLNSNGETGVEIYVASPFL</sequence>
<dbReference type="Proteomes" id="UP000573603">
    <property type="component" value="Unassembled WGS sequence"/>
</dbReference>
<dbReference type="SMART" id="SM00906">
    <property type="entry name" value="Fungal_trans"/>
    <property type="match status" value="1"/>
</dbReference>
<keyword evidence="1" id="KW-0539">Nucleus</keyword>
<dbReference type="PANTHER" id="PTHR46910:SF13">
    <property type="entry name" value="SPECIFIC TRANSCRIPTION FACTOR, PUTATIVE (AFU_ORTHOLOGUE AFUA_4G06190)-RELATED"/>
    <property type="match status" value="1"/>
</dbReference>
<evidence type="ECO:0000256" key="1">
    <source>
        <dbReference type="ARBA" id="ARBA00023242"/>
    </source>
</evidence>
<dbReference type="GO" id="GO:0008270">
    <property type="term" value="F:zinc ion binding"/>
    <property type="evidence" value="ECO:0007669"/>
    <property type="project" value="InterPro"/>
</dbReference>
<evidence type="ECO:0000313" key="4">
    <source>
        <dbReference type="Proteomes" id="UP000573603"/>
    </source>
</evidence>